<evidence type="ECO:0000256" key="7">
    <source>
        <dbReference type="ARBA" id="ARBA00023054"/>
    </source>
</evidence>
<accession>A0A8D3D526</accession>
<dbReference type="Pfam" id="PF16515">
    <property type="entry name" value="HIP1_clath_bdg"/>
    <property type="match status" value="1"/>
</dbReference>
<keyword evidence="14" id="KW-0812">Transmembrane</keyword>
<evidence type="ECO:0000256" key="6">
    <source>
        <dbReference type="ARBA" id="ARBA00022990"/>
    </source>
</evidence>
<dbReference type="InterPro" id="IPR035964">
    <property type="entry name" value="I/LWEQ_dom_sf"/>
</dbReference>
<dbReference type="GO" id="GO:0061024">
    <property type="term" value="P:membrane organization"/>
    <property type="evidence" value="ECO:0007669"/>
    <property type="project" value="UniProtKB-ARBA"/>
</dbReference>
<keyword evidence="8 14" id="KW-0472">Membrane</keyword>
<protein>
    <recommendedName>
        <fullName evidence="13">Huntingtin-interacting protein 1-related protein</fullName>
    </recommendedName>
</protein>
<keyword evidence="5" id="KW-0254">Endocytosis</keyword>
<evidence type="ECO:0000256" key="2">
    <source>
        <dbReference type="ARBA" id="ARBA00004556"/>
    </source>
</evidence>
<evidence type="ECO:0000256" key="9">
    <source>
        <dbReference type="ARBA" id="ARBA00023203"/>
    </source>
</evidence>
<evidence type="ECO:0000256" key="11">
    <source>
        <dbReference type="ARBA" id="ARBA00059997"/>
    </source>
</evidence>
<keyword evidence="9" id="KW-0009">Actin-binding</keyword>
<reference evidence="18" key="1">
    <citation type="submission" date="2023-05" db="EMBL/GenBank/DDBJ databases">
        <title>High-quality long-read genome of Scophthalmus maximus.</title>
        <authorList>
            <person name="Lien S."/>
            <person name="Martinez P."/>
        </authorList>
    </citation>
    <scope>NUCLEOTIDE SEQUENCE [LARGE SCALE GENOMIC DNA]</scope>
</reference>
<dbReference type="GO" id="GO:0051130">
    <property type="term" value="P:positive regulation of cellular component organization"/>
    <property type="evidence" value="ECO:0007669"/>
    <property type="project" value="UniProtKB-ARBA"/>
</dbReference>
<comment type="similarity">
    <text evidence="3">Belongs to the SLA2 family.</text>
</comment>
<dbReference type="GO" id="GO:0051015">
    <property type="term" value="F:actin filament binding"/>
    <property type="evidence" value="ECO:0007669"/>
    <property type="project" value="TreeGrafter"/>
</dbReference>
<comment type="subunit">
    <text evidence="12">Homodimer. Interacts with actin; homodimerization promotes actin binding. Interacts with CLTB. Interacts with HIP1. Interacts (via ENTH and I/LWEQ domains) with BCL2L10.</text>
</comment>
<sequence>MNTIHSRVKSRRTESSLGAEREHFDKQQLSSISKAINSTETPVKEKHARRIILGTHREKGAYTFWSYALGFPLASNSILSWKFCHVLHKVLRDGHRNVLQDCMRHHSSLVEIGKLWGNLHDKYGQLVFLYSKLLCTKLEFHVKRPTIPPNLEVTDEVLERTAGTDINNVFQLTVEVFDYLDTELRLAETVIRQLNTSIAISTLTSGQCRLSPLIQVIQDCSHLYHYTVKLLFKLHACLPADTLQGHRERFHDQFHSLKTFFNKARDMMYFKRLIQIPKLPDVRAQREGERRHYFSADMMLCLLFIFIHLFLFLFLQEIDIFDQAFGPANGGFDDRDLQIESLKRDLELLRADLERVKAEAQRYITQLKSQINSLEAELEEQRAQKQHALVENEQLRMELEATQWDHTVISLVCAERAQATEQRYNKLKEKHTELVASHAELLRKSADTVKMLSATQQTQEEVERTKHQLSFEIDRIKQEADMKLEEQKFEMEKLKRELEEKMAEVMRIKATLSMTALQAEKERLMRSVSEKEAELSSLRQTAQVQQSSLQQERERSSRELGDLQGKLQEKVSQDSSLKQKLLEEQFALLQGTITEAENIIQDAVAKLDDPLHVRCTSSPDYLVSRAEATLGSIDKVKKGHADYLSNMGDAGGLLRALTQFSHLAADTIVNGSATAHMAPVDHADRLTENCRGCATQSLQYLKDLKSKTTLQRADPASVRIIVQKILHLGQELRPKGMDIRQDELGDLVDKEMAATSAAIEEAVRRIDEMMNQARKDTSGIKLEVNERILFSCTDLMKAIRMLIIASTDLQKEIVESGRGAATIKEFYAKNSRWTEGLISAAKAVGWGATEMVESADKVVLHTGKYEELIVCSHEIAASTAQLVAASKVKADRNSKKLSVLQQASRHVNEMAANVVGSTRTGQEHLEEKDTMDFSGMSLIKLRKEEMESQV</sequence>
<dbReference type="SMART" id="SM00273">
    <property type="entry name" value="ENTH"/>
    <property type="match status" value="1"/>
</dbReference>
<dbReference type="GO" id="GO:0007015">
    <property type="term" value="P:actin filament organization"/>
    <property type="evidence" value="ECO:0007669"/>
    <property type="project" value="TreeGrafter"/>
</dbReference>
<dbReference type="Proteomes" id="UP000694558">
    <property type="component" value="Chromosome 9"/>
</dbReference>
<gene>
    <name evidence="18" type="primary">HIP1R</name>
</gene>
<feature type="domain" description="I/LWEQ" evidence="17">
    <location>
        <begin position="736"/>
        <end position="950"/>
    </location>
</feature>
<dbReference type="GO" id="GO:0030837">
    <property type="term" value="P:negative regulation of actin filament polymerization"/>
    <property type="evidence" value="ECO:0007669"/>
    <property type="project" value="UniProtKB-ARBA"/>
</dbReference>
<comment type="caution">
    <text evidence="14">Lacks conserved residue(s) required for the propagation of feature annotation.</text>
</comment>
<dbReference type="GO" id="GO:0042803">
    <property type="term" value="F:protein homodimerization activity"/>
    <property type="evidence" value="ECO:0007669"/>
    <property type="project" value="UniProtKB-ARBA"/>
</dbReference>
<dbReference type="Gene3D" id="1.25.40.90">
    <property type="match status" value="1"/>
</dbReference>
<dbReference type="InterPro" id="IPR011417">
    <property type="entry name" value="ANTH_dom"/>
</dbReference>
<dbReference type="GO" id="GO:0080025">
    <property type="term" value="F:phosphatidylinositol-3,5-bisphosphate binding"/>
    <property type="evidence" value="ECO:0007669"/>
    <property type="project" value="TreeGrafter"/>
</dbReference>
<evidence type="ECO:0000256" key="10">
    <source>
        <dbReference type="ARBA" id="ARBA00023329"/>
    </source>
</evidence>
<dbReference type="AlphaFoldDB" id="A0A8D3D526"/>
<keyword evidence="10" id="KW-0968">Cytoplasmic vesicle</keyword>
<evidence type="ECO:0000256" key="4">
    <source>
        <dbReference type="ARBA" id="ARBA00022490"/>
    </source>
</evidence>
<dbReference type="SUPFAM" id="SSF48464">
    <property type="entry name" value="ENTH/VHS domain"/>
    <property type="match status" value="1"/>
</dbReference>
<feature type="domain" description="ENTH" evidence="16">
    <location>
        <begin position="20"/>
        <end position="148"/>
    </location>
</feature>
<feature type="compositionally biased region" description="Basic and acidic residues" evidence="15">
    <location>
        <begin position="551"/>
        <end position="567"/>
    </location>
</feature>
<comment type="function">
    <text evidence="11">Component of clathrin-coated pits and vesicles, that may link the endocytic machinery to the actin cytoskeleton. Binds 3-phosphoinositides (via ENTH domain). May act through the ENTH domain to promote cell survival by stabilizing receptor tyrosine kinases following ligand-induced endocytosis.</text>
</comment>
<dbReference type="GO" id="GO:0043325">
    <property type="term" value="F:phosphatidylinositol-3,4-bisphosphate binding"/>
    <property type="evidence" value="ECO:0007669"/>
    <property type="project" value="TreeGrafter"/>
</dbReference>
<dbReference type="Pfam" id="PF07651">
    <property type="entry name" value="ANTH"/>
    <property type="match status" value="1"/>
</dbReference>
<dbReference type="InterPro" id="IPR032422">
    <property type="entry name" value="HIP1_clath-bd"/>
</dbReference>
<dbReference type="PROSITE" id="PS50942">
    <property type="entry name" value="ENTH"/>
    <property type="match status" value="1"/>
</dbReference>
<evidence type="ECO:0000313" key="18">
    <source>
        <dbReference type="Ensembl" id="ENSSMAP00000054635.1"/>
    </source>
</evidence>
<evidence type="ECO:0000259" key="16">
    <source>
        <dbReference type="PROSITE" id="PS50942"/>
    </source>
</evidence>
<evidence type="ECO:0000256" key="1">
    <source>
        <dbReference type="ARBA" id="ARBA00004156"/>
    </source>
</evidence>
<evidence type="ECO:0000256" key="14">
    <source>
        <dbReference type="PROSITE-ProRule" id="PRU00243"/>
    </source>
</evidence>
<evidence type="ECO:0000313" key="19">
    <source>
        <dbReference type="Proteomes" id="UP000694558"/>
    </source>
</evidence>
<reference evidence="18" key="2">
    <citation type="submission" date="2025-08" db="UniProtKB">
        <authorList>
            <consortium name="Ensembl"/>
        </authorList>
    </citation>
    <scope>IDENTIFICATION</scope>
</reference>
<dbReference type="GO" id="GO:0030100">
    <property type="term" value="P:regulation of endocytosis"/>
    <property type="evidence" value="ECO:0007669"/>
    <property type="project" value="UniProtKB-ARBA"/>
</dbReference>
<evidence type="ECO:0000256" key="5">
    <source>
        <dbReference type="ARBA" id="ARBA00022583"/>
    </source>
</evidence>
<dbReference type="PANTHER" id="PTHR10407:SF10">
    <property type="entry name" value="HUNTINGTIN-INTERACTING PROTEIN 1-RELATED PROTEIN"/>
    <property type="match status" value="1"/>
</dbReference>
<dbReference type="GeneTree" id="ENSGT00940000153594"/>
<dbReference type="GO" id="GO:0030864">
    <property type="term" value="C:cortical actin cytoskeleton"/>
    <property type="evidence" value="ECO:0007669"/>
    <property type="project" value="TreeGrafter"/>
</dbReference>
<feature type="region of interest" description="Disordered" evidence="15">
    <location>
        <begin position="1"/>
        <end position="26"/>
    </location>
</feature>
<keyword evidence="6" id="KW-0007">Acetylation</keyword>
<dbReference type="SMART" id="SM00307">
    <property type="entry name" value="ILWEQ"/>
    <property type="match status" value="1"/>
</dbReference>
<dbReference type="GO" id="GO:0048471">
    <property type="term" value="C:perinuclear region of cytoplasm"/>
    <property type="evidence" value="ECO:0007669"/>
    <property type="project" value="UniProtKB-SubCell"/>
</dbReference>
<dbReference type="FunFam" id="1.20.5.1700:FF:000002">
    <property type="entry name" value="Huntingtin interacting protein 1"/>
    <property type="match status" value="1"/>
</dbReference>
<dbReference type="GO" id="GO:0035615">
    <property type="term" value="F:clathrin adaptor activity"/>
    <property type="evidence" value="ECO:0007669"/>
    <property type="project" value="TreeGrafter"/>
</dbReference>
<dbReference type="GO" id="GO:0051050">
    <property type="term" value="P:positive regulation of transport"/>
    <property type="evidence" value="ECO:0007669"/>
    <property type="project" value="UniProtKB-ARBA"/>
</dbReference>
<keyword evidence="7" id="KW-0175">Coiled coil</keyword>
<dbReference type="FunFam" id="1.25.40.90:FF:000012">
    <property type="entry name" value="Huntingtin interacting protein 1-related"/>
    <property type="match status" value="1"/>
</dbReference>
<dbReference type="GO" id="GO:0048268">
    <property type="term" value="P:clathrin coat assembly"/>
    <property type="evidence" value="ECO:0007669"/>
    <property type="project" value="TreeGrafter"/>
</dbReference>
<evidence type="ECO:0000256" key="8">
    <source>
        <dbReference type="ARBA" id="ARBA00023136"/>
    </source>
</evidence>
<dbReference type="PANTHER" id="PTHR10407">
    <property type="entry name" value="HUNTINGTIN INTERACTING PROTEIN 1"/>
    <property type="match status" value="1"/>
</dbReference>
<dbReference type="PROSITE" id="PS50945">
    <property type="entry name" value="I_LWEQ"/>
    <property type="match status" value="1"/>
</dbReference>
<organism evidence="18 19">
    <name type="scientific">Scophthalmus maximus</name>
    <name type="common">Turbot</name>
    <name type="synonym">Psetta maxima</name>
    <dbReference type="NCBI Taxonomy" id="52904"/>
    <lineage>
        <taxon>Eukaryota</taxon>
        <taxon>Metazoa</taxon>
        <taxon>Chordata</taxon>
        <taxon>Craniata</taxon>
        <taxon>Vertebrata</taxon>
        <taxon>Euteleostomi</taxon>
        <taxon>Actinopterygii</taxon>
        <taxon>Neopterygii</taxon>
        <taxon>Teleostei</taxon>
        <taxon>Neoteleostei</taxon>
        <taxon>Acanthomorphata</taxon>
        <taxon>Carangaria</taxon>
        <taxon>Pleuronectiformes</taxon>
        <taxon>Pleuronectoidei</taxon>
        <taxon>Scophthalmidae</taxon>
        <taxon>Scophthalmus</taxon>
    </lineage>
</organism>
<name>A0A8D3D526_SCOMX</name>
<feature type="compositionally biased region" description="Basic residues" evidence="15">
    <location>
        <begin position="1"/>
        <end position="10"/>
    </location>
</feature>
<dbReference type="InterPro" id="IPR030224">
    <property type="entry name" value="Sla2_fam"/>
</dbReference>
<dbReference type="Gene3D" id="6.10.250.920">
    <property type="match status" value="1"/>
</dbReference>
<dbReference type="GO" id="GO:0032051">
    <property type="term" value="F:clathrin light chain binding"/>
    <property type="evidence" value="ECO:0007669"/>
    <property type="project" value="TreeGrafter"/>
</dbReference>
<keyword evidence="4" id="KW-0963">Cytoplasm</keyword>
<evidence type="ECO:0000256" key="3">
    <source>
        <dbReference type="ARBA" id="ARBA00010135"/>
    </source>
</evidence>
<feature type="compositionally biased region" description="Basic and acidic residues" evidence="15">
    <location>
        <begin position="11"/>
        <end position="26"/>
    </location>
</feature>
<dbReference type="GO" id="GO:0030136">
    <property type="term" value="C:clathrin-coated vesicle"/>
    <property type="evidence" value="ECO:0007669"/>
    <property type="project" value="UniProtKB-ARBA"/>
</dbReference>
<feature type="region of interest" description="Disordered" evidence="15">
    <location>
        <begin position="523"/>
        <end position="567"/>
    </location>
</feature>
<dbReference type="InterPro" id="IPR013809">
    <property type="entry name" value="ENTH"/>
</dbReference>
<dbReference type="Gene3D" id="1.20.5.1700">
    <property type="match status" value="1"/>
</dbReference>
<evidence type="ECO:0000259" key="17">
    <source>
        <dbReference type="PROSITE" id="PS50945"/>
    </source>
</evidence>
<dbReference type="GO" id="GO:0006898">
    <property type="term" value="P:receptor-mediated endocytosis"/>
    <property type="evidence" value="ECO:0007669"/>
    <property type="project" value="UniProtKB-ARBA"/>
</dbReference>
<dbReference type="Ensembl" id="ENSSMAT00000075578.1">
    <property type="protein sequence ID" value="ENSSMAP00000054635.1"/>
    <property type="gene ID" value="ENSSMAG00000016843.2"/>
</dbReference>
<feature type="transmembrane region" description="Helical" evidence="14">
    <location>
        <begin position="293"/>
        <end position="315"/>
    </location>
</feature>
<dbReference type="Pfam" id="PF01608">
    <property type="entry name" value="I_LWEQ"/>
    <property type="match status" value="1"/>
</dbReference>
<feature type="compositionally biased region" description="Basic and acidic residues" evidence="15">
    <location>
        <begin position="523"/>
        <end position="534"/>
    </location>
</feature>
<proteinExistence type="inferred from homology"/>
<keyword evidence="14" id="KW-1133">Transmembrane helix</keyword>
<dbReference type="InterPro" id="IPR008942">
    <property type="entry name" value="ENTH_VHS"/>
</dbReference>
<comment type="subcellular location">
    <subcellularLocation>
        <location evidence="2">Cytoplasm</location>
        <location evidence="2">Perinuclear region</location>
    </subcellularLocation>
    <subcellularLocation>
        <location evidence="1">Cytoplasmic vesicle membrane</location>
    </subcellularLocation>
</comment>
<dbReference type="FunFam" id="1.20.1410.10:FF:000002">
    <property type="entry name" value="Huntingtin interacting protein 1"/>
    <property type="match status" value="1"/>
</dbReference>
<dbReference type="Gene3D" id="1.20.1410.10">
    <property type="entry name" value="I/LWEQ domain"/>
    <property type="match status" value="1"/>
</dbReference>
<evidence type="ECO:0000256" key="15">
    <source>
        <dbReference type="SAM" id="MobiDB-lite"/>
    </source>
</evidence>
<evidence type="ECO:0000256" key="12">
    <source>
        <dbReference type="ARBA" id="ARBA00061714"/>
    </source>
</evidence>
<evidence type="ECO:0000256" key="13">
    <source>
        <dbReference type="ARBA" id="ARBA00073599"/>
    </source>
</evidence>
<dbReference type="InterPro" id="IPR002558">
    <property type="entry name" value="ILWEQ_dom"/>
</dbReference>
<dbReference type="GO" id="GO:0030659">
    <property type="term" value="C:cytoplasmic vesicle membrane"/>
    <property type="evidence" value="ECO:0007669"/>
    <property type="project" value="UniProtKB-SubCell"/>
</dbReference>
<dbReference type="SUPFAM" id="SSF109885">
    <property type="entry name" value="I/LWEQ domain"/>
    <property type="match status" value="1"/>
</dbReference>